<evidence type="ECO:0000256" key="1">
    <source>
        <dbReference type="ARBA" id="ARBA00004496"/>
    </source>
</evidence>
<evidence type="ECO:0000256" key="4">
    <source>
        <dbReference type="ARBA" id="ARBA00022679"/>
    </source>
</evidence>
<dbReference type="GO" id="GO:0008899">
    <property type="term" value="F:homoserine O-succinyltransferase activity"/>
    <property type="evidence" value="ECO:0007669"/>
    <property type="project" value="UniProtKB-UniRule"/>
</dbReference>
<dbReference type="InterPro" id="IPR033752">
    <property type="entry name" value="MetA_family"/>
</dbReference>
<dbReference type="SUPFAM" id="SSF52317">
    <property type="entry name" value="Class I glutamine amidotransferase-like"/>
    <property type="match status" value="1"/>
</dbReference>
<comment type="function">
    <text evidence="8">Transfers an acetyl group from acetyl-CoA to L-homoserine, forming acetyl-L-homoserine.</text>
</comment>
<evidence type="ECO:0000256" key="2">
    <source>
        <dbReference type="ARBA" id="ARBA00022490"/>
    </source>
</evidence>
<evidence type="ECO:0000256" key="8">
    <source>
        <dbReference type="HAMAP-Rule" id="MF_00295"/>
    </source>
</evidence>
<feature type="site" description="Important for substrate specificity" evidence="8">
    <location>
        <position position="192"/>
    </location>
</feature>
<dbReference type="PANTHER" id="PTHR20919:SF0">
    <property type="entry name" value="HOMOSERINE O-SUCCINYLTRANSFERASE"/>
    <property type="match status" value="1"/>
</dbReference>
<dbReference type="EMBL" id="CACRUE010000033">
    <property type="protein sequence ID" value="VYU25573.1"/>
    <property type="molecule type" value="Genomic_DNA"/>
</dbReference>
<feature type="site" description="Important for acyl-CoA specificity" evidence="8">
    <location>
        <position position="111"/>
    </location>
</feature>
<dbReference type="AlphaFoldDB" id="A0A6N3DIW7"/>
<evidence type="ECO:0000313" key="10">
    <source>
        <dbReference type="EMBL" id="VYU25573.1"/>
    </source>
</evidence>
<dbReference type="RefSeq" id="WP_024038396.1">
    <property type="nucleotide sequence ID" value="NZ_CACRUE010000033.1"/>
</dbReference>
<dbReference type="Pfam" id="PF04204">
    <property type="entry name" value="HTS"/>
    <property type="match status" value="1"/>
</dbReference>
<sequence>MPLKIPKTLPAYSVLSNENIFVMDTERSMRQDIRPLKIAILNLMPLKIQTENQLLRYLSNSPIQVEITLLNVKSHECKNTSSEHLDKFYTHFDNIKDQKFDGLIITGAPVELLEFEEVEYWDELVEIMEWSKKNVFSTIHICWAAQAALYHYYGIQKHVLKDKLSGIFAHKVNNPSATLTRGLNDMFYAPHSRHTEVRKEDILKVDELEILSESEKAGAFIISTEDGRKIFVTGHLEYDTDTLQQEYVRDFNKGMNPLIPENYYPNGDTRSEPVNTWRSNANLFYGNWLNYQVYQNTPYDINKIGEKMSLRSDSYEADEY</sequence>
<keyword evidence="5 8" id="KW-0486">Methionine biosynthesis</keyword>
<keyword evidence="6 8" id="KW-0012">Acyltransferase</keyword>
<reference evidence="10" key="1">
    <citation type="submission" date="2019-11" db="EMBL/GenBank/DDBJ databases">
        <authorList>
            <person name="Feng L."/>
        </authorList>
    </citation>
    <scope>NUCLEOTIDE SEQUENCE</scope>
    <source>
        <strain evidence="10">IbartlettiiLFYP30</strain>
    </source>
</reference>
<organism evidence="10">
    <name type="scientific">Intestinibacter bartlettii</name>
    <dbReference type="NCBI Taxonomy" id="261299"/>
    <lineage>
        <taxon>Bacteria</taxon>
        <taxon>Bacillati</taxon>
        <taxon>Bacillota</taxon>
        <taxon>Clostridia</taxon>
        <taxon>Peptostreptococcales</taxon>
        <taxon>Peptostreptococcaceae</taxon>
        <taxon>Intestinibacter</taxon>
    </lineage>
</organism>
<dbReference type="Gene3D" id="3.40.50.880">
    <property type="match status" value="1"/>
</dbReference>
<evidence type="ECO:0000256" key="3">
    <source>
        <dbReference type="ARBA" id="ARBA00022605"/>
    </source>
</evidence>
<keyword evidence="2 8" id="KW-0963">Cytoplasm</keyword>
<feature type="active site" description="Acyl-thioester intermediate" evidence="8 9">
    <location>
        <position position="142"/>
    </location>
</feature>
<dbReference type="GO" id="GO:0019281">
    <property type="term" value="P:L-methionine biosynthetic process from homoserine via O-succinyl-L-homoserine and cystathionine"/>
    <property type="evidence" value="ECO:0007669"/>
    <property type="project" value="InterPro"/>
</dbReference>
<keyword evidence="4 8" id="KW-0808">Transferase</keyword>
<dbReference type="PIRSF" id="PIRSF000450">
    <property type="entry name" value="H_ser_succinyltr"/>
    <property type="match status" value="1"/>
</dbReference>
<protein>
    <recommendedName>
        <fullName evidence="8">Homoserine O-acetyltransferase</fullName>
        <shortName evidence="8">HAT</shortName>
        <ecNumber evidence="8">2.3.1.31</ecNumber>
    </recommendedName>
    <alternativeName>
        <fullName evidence="8">Homoserine transacetylase</fullName>
        <shortName evidence="8">HTA</shortName>
    </alternativeName>
</protein>
<dbReference type="EC" id="2.3.1.31" evidence="8"/>
<name>A0A6N3DIW7_9FIRM</name>
<dbReference type="InterPro" id="IPR005697">
    <property type="entry name" value="HST_MetA"/>
</dbReference>
<dbReference type="UniPathway" id="UPA00051">
    <property type="reaction ID" value="UER00074"/>
</dbReference>
<feature type="active site" evidence="8">
    <location>
        <position position="237"/>
    </location>
</feature>
<dbReference type="FunFam" id="3.40.50.880:FF:000004">
    <property type="entry name" value="Homoserine O-succinyltransferase"/>
    <property type="match status" value="1"/>
</dbReference>
<evidence type="ECO:0000256" key="9">
    <source>
        <dbReference type="PIRSR" id="PIRSR000450-1"/>
    </source>
</evidence>
<comment type="caution">
    <text evidence="8">Lacks conserved residue(s) required for the propagation of feature annotation.</text>
</comment>
<feature type="active site" description="Proton acceptor" evidence="8">
    <location>
        <position position="235"/>
    </location>
</feature>
<comment type="pathway">
    <text evidence="8">Amino-acid biosynthesis; L-methionine biosynthesis via de novo pathway; O-acetyl-L-homoserine from L-homoserine: step 1/1.</text>
</comment>
<evidence type="ECO:0000256" key="5">
    <source>
        <dbReference type="ARBA" id="ARBA00023167"/>
    </source>
</evidence>
<comment type="similarity">
    <text evidence="8">Belongs to the MetA family.</text>
</comment>
<comment type="subcellular location">
    <subcellularLocation>
        <location evidence="1 8">Cytoplasm</location>
    </subcellularLocation>
</comment>
<dbReference type="InterPro" id="IPR029062">
    <property type="entry name" value="Class_I_gatase-like"/>
</dbReference>
<dbReference type="HAMAP" id="MF_00295">
    <property type="entry name" value="MetA_acyltransf"/>
    <property type="match status" value="1"/>
</dbReference>
<dbReference type="CDD" id="cd03131">
    <property type="entry name" value="GATase1_HTS"/>
    <property type="match status" value="1"/>
</dbReference>
<evidence type="ECO:0000256" key="6">
    <source>
        <dbReference type="ARBA" id="ARBA00023315"/>
    </source>
</evidence>
<evidence type="ECO:0000256" key="7">
    <source>
        <dbReference type="ARBA" id="ARBA00049043"/>
    </source>
</evidence>
<dbReference type="PANTHER" id="PTHR20919">
    <property type="entry name" value="HOMOSERINE O-SUCCINYLTRANSFERASE"/>
    <property type="match status" value="1"/>
</dbReference>
<dbReference type="GO" id="GO:0005737">
    <property type="term" value="C:cytoplasm"/>
    <property type="evidence" value="ECO:0007669"/>
    <property type="project" value="UniProtKB-SubCell"/>
</dbReference>
<feature type="binding site" evidence="8">
    <location>
        <position position="163"/>
    </location>
    <ligand>
        <name>substrate</name>
    </ligand>
</feature>
<feature type="binding site" evidence="8">
    <location>
        <position position="192"/>
    </location>
    <ligand>
        <name>substrate</name>
    </ligand>
</feature>
<gene>
    <name evidence="10" type="primary">metA</name>
    <name evidence="8" type="synonym">metAA</name>
    <name evidence="10" type="ORF">IBLFYP30_02159</name>
</gene>
<feature type="binding site" evidence="8">
    <location>
        <position position="249"/>
    </location>
    <ligand>
        <name>substrate</name>
    </ligand>
</feature>
<comment type="catalytic activity">
    <reaction evidence="7 8">
        <text>L-homoserine + acetyl-CoA = O-acetyl-L-homoserine + CoA</text>
        <dbReference type="Rhea" id="RHEA:13701"/>
        <dbReference type="ChEBI" id="CHEBI:57287"/>
        <dbReference type="ChEBI" id="CHEBI:57288"/>
        <dbReference type="ChEBI" id="CHEBI:57476"/>
        <dbReference type="ChEBI" id="CHEBI:57716"/>
        <dbReference type="EC" id="2.3.1.31"/>
    </reaction>
</comment>
<keyword evidence="3 8" id="KW-0028">Amino-acid biosynthesis</keyword>
<proteinExistence type="inferred from homology"/>
<accession>A0A6N3DIW7</accession>
<dbReference type="GO" id="GO:0004414">
    <property type="term" value="F:homoserine O-acetyltransferase activity"/>
    <property type="evidence" value="ECO:0007669"/>
    <property type="project" value="UniProtKB-EC"/>
</dbReference>
<dbReference type="NCBIfam" id="TIGR01001">
    <property type="entry name" value="metA"/>
    <property type="match status" value="1"/>
</dbReference>